<dbReference type="Proteomes" id="UP000295075">
    <property type="component" value="Unassembled WGS sequence"/>
</dbReference>
<dbReference type="EMBL" id="SMKA01000057">
    <property type="protein sequence ID" value="TDC29580.1"/>
    <property type="molecule type" value="Genomic_DNA"/>
</dbReference>
<feature type="domain" description="PPM-type phosphatase" evidence="1">
    <location>
        <begin position="29"/>
        <end position="217"/>
    </location>
</feature>
<reference evidence="2 3" key="1">
    <citation type="submission" date="2019-03" db="EMBL/GenBank/DDBJ databases">
        <title>Draft genome sequences of novel Actinobacteria.</title>
        <authorList>
            <person name="Sahin N."/>
            <person name="Ay H."/>
            <person name="Saygin H."/>
        </authorList>
    </citation>
    <scope>NUCLEOTIDE SEQUENCE [LARGE SCALE GENOMIC DNA]</scope>
    <source>
        <strain evidence="2 3">JCM 30547</strain>
    </source>
</reference>
<dbReference type="Gene3D" id="3.60.40.10">
    <property type="entry name" value="PPM-type phosphatase domain"/>
    <property type="match status" value="1"/>
</dbReference>
<comment type="caution">
    <text evidence="2">The sequence shown here is derived from an EMBL/GenBank/DDBJ whole genome shotgun (WGS) entry which is preliminary data.</text>
</comment>
<keyword evidence="3" id="KW-1185">Reference proteome</keyword>
<name>A0A4R4Q3J8_9ACTN</name>
<gene>
    <name evidence="2" type="ORF">E1261_15305</name>
</gene>
<evidence type="ECO:0000313" key="3">
    <source>
        <dbReference type="Proteomes" id="UP000295075"/>
    </source>
</evidence>
<dbReference type="SUPFAM" id="SSF81606">
    <property type="entry name" value="PP2C-like"/>
    <property type="match status" value="1"/>
</dbReference>
<dbReference type="InterPro" id="IPR001932">
    <property type="entry name" value="PPM-type_phosphatase-like_dom"/>
</dbReference>
<dbReference type="InterPro" id="IPR036457">
    <property type="entry name" value="PPM-type-like_dom_sf"/>
</dbReference>
<protein>
    <recommendedName>
        <fullName evidence="1">PPM-type phosphatase domain-containing protein</fullName>
    </recommendedName>
</protein>
<evidence type="ECO:0000313" key="2">
    <source>
        <dbReference type="EMBL" id="TDC29580.1"/>
    </source>
</evidence>
<accession>A0A4R4Q3J8</accession>
<dbReference type="RefSeq" id="WP_132407112.1">
    <property type="nucleotide sequence ID" value="NZ_SMKA01000057.1"/>
</dbReference>
<dbReference type="AlphaFoldDB" id="A0A4R4Q3J8"/>
<evidence type="ECO:0000259" key="1">
    <source>
        <dbReference type="Pfam" id="PF13672"/>
    </source>
</evidence>
<dbReference type="Pfam" id="PF13672">
    <property type="entry name" value="PP2C_2"/>
    <property type="match status" value="1"/>
</dbReference>
<proteinExistence type="predicted"/>
<dbReference type="OrthoDB" id="3190646at2"/>
<organism evidence="2 3">
    <name type="scientific">Kribbella albertanoniae</name>
    <dbReference type="NCBI Taxonomy" id="1266829"/>
    <lineage>
        <taxon>Bacteria</taxon>
        <taxon>Bacillati</taxon>
        <taxon>Actinomycetota</taxon>
        <taxon>Actinomycetes</taxon>
        <taxon>Propionibacteriales</taxon>
        <taxon>Kribbellaceae</taxon>
        <taxon>Kribbella</taxon>
    </lineage>
</organism>
<sequence>MEIRSSCQPAPDRQPPAVNEDLVLTGPDFAVVFDGATPFAGIDSGCRHTVAWLVGRLARYVAPPLLTASTAPLADVLAEAIAAVGAEHADSCDLTNRDSPSSTVAMVRVRPDHLEHLVLADSPIVYRAPDQTVTVHSDDRLELLPERTVESVRRLRNAPDGFWVASTDPAAAYQAVTGTTDRAEVAAIGVLSDGASRYAEHYGRSWDDLMDVLTTEGPAALIRRVRRYDEAADTIRWKRYDDATAVVLYDSGR</sequence>